<name>A0A5B2WY76_9PSEU</name>
<evidence type="ECO:0000313" key="1">
    <source>
        <dbReference type="EMBL" id="KAA2254867.1"/>
    </source>
</evidence>
<accession>A0A5B2WY76</accession>
<proteinExistence type="predicted"/>
<reference evidence="1 2" key="1">
    <citation type="submission" date="2019-09" db="EMBL/GenBank/DDBJ databases">
        <title>Goodfellowia gen. nov., a new genus of the Pseudonocardineae related to Actinoalloteichus, containing Goodfellowia coeruleoviolacea gen. nov., comb. nov. gen. nov., comb. nov.</title>
        <authorList>
            <person name="Labeda D."/>
        </authorList>
    </citation>
    <scope>NUCLEOTIDE SEQUENCE [LARGE SCALE GENOMIC DNA]</scope>
    <source>
        <strain evidence="1 2">AN110305</strain>
    </source>
</reference>
<evidence type="ECO:0000313" key="2">
    <source>
        <dbReference type="Proteomes" id="UP000323454"/>
    </source>
</evidence>
<protein>
    <submittedName>
        <fullName evidence="1">Uncharacterized protein</fullName>
    </submittedName>
</protein>
<dbReference type="RefSeq" id="WP_149853055.1">
    <property type="nucleotide sequence ID" value="NZ_VUOB01000059.1"/>
</dbReference>
<sequence>MSWKPPQVIDGATVEMYASTAETQATGATRHSWIADPAMEVSYLVLARYGSESDTYLFYCDESWQVLSDTMHPTVDEAIEQANFEFTGVQFVPLKSIE</sequence>
<dbReference type="Proteomes" id="UP000323454">
    <property type="component" value="Unassembled WGS sequence"/>
</dbReference>
<reference evidence="1 2" key="2">
    <citation type="submission" date="2019-09" db="EMBL/GenBank/DDBJ databases">
        <authorList>
            <person name="Jin C."/>
        </authorList>
    </citation>
    <scope>NUCLEOTIDE SEQUENCE [LARGE SCALE GENOMIC DNA]</scope>
    <source>
        <strain evidence="1 2">AN110305</strain>
    </source>
</reference>
<dbReference type="EMBL" id="VUOB01000059">
    <property type="protein sequence ID" value="KAA2254867.1"/>
    <property type="molecule type" value="Genomic_DNA"/>
</dbReference>
<dbReference type="OrthoDB" id="6402212at2"/>
<comment type="caution">
    <text evidence="1">The sequence shown here is derived from an EMBL/GenBank/DDBJ whole genome shotgun (WGS) entry which is preliminary data.</text>
</comment>
<keyword evidence="2" id="KW-1185">Reference proteome</keyword>
<organism evidence="1 2">
    <name type="scientific">Solihabitans fulvus</name>
    <dbReference type="NCBI Taxonomy" id="1892852"/>
    <lineage>
        <taxon>Bacteria</taxon>
        <taxon>Bacillati</taxon>
        <taxon>Actinomycetota</taxon>
        <taxon>Actinomycetes</taxon>
        <taxon>Pseudonocardiales</taxon>
        <taxon>Pseudonocardiaceae</taxon>
        <taxon>Solihabitans</taxon>
    </lineage>
</organism>
<dbReference type="AlphaFoldDB" id="A0A5B2WY76"/>
<gene>
    <name evidence="1" type="ORF">F0L68_29230</name>
</gene>